<keyword evidence="5 7" id="KW-1133">Transmembrane helix</keyword>
<dbReference type="PANTHER" id="PTHR15039">
    <property type="entry name" value="DOLICHOL PHOSPHATE-MANNOSE BIOSYNTHESIS REGULATORY PROTEIN"/>
    <property type="match status" value="1"/>
</dbReference>
<name>A0A8H7SWP5_9FUNG</name>
<evidence type="ECO:0000256" key="2">
    <source>
        <dbReference type="ARBA" id="ARBA00005478"/>
    </source>
</evidence>
<evidence type="ECO:0000256" key="6">
    <source>
        <dbReference type="ARBA" id="ARBA00023136"/>
    </source>
</evidence>
<keyword evidence="4 7" id="KW-0256">Endoplasmic reticulum</keyword>
<gene>
    <name evidence="8" type="ORF">INT48_003106</name>
</gene>
<evidence type="ECO:0000256" key="5">
    <source>
        <dbReference type="ARBA" id="ARBA00022989"/>
    </source>
</evidence>
<accession>A0A8H7SWP5</accession>
<comment type="caution">
    <text evidence="8">The sequence shown here is derived from an EMBL/GenBank/DDBJ whole genome shotgun (WGS) entry which is preliminary data.</text>
</comment>
<evidence type="ECO:0000256" key="4">
    <source>
        <dbReference type="ARBA" id="ARBA00022824"/>
    </source>
</evidence>
<feature type="transmembrane region" description="Helical" evidence="7">
    <location>
        <begin position="17"/>
        <end position="39"/>
    </location>
</feature>
<dbReference type="EMBL" id="JAEPRE010000031">
    <property type="protein sequence ID" value="KAG2235543.1"/>
    <property type="molecule type" value="Genomic_DNA"/>
</dbReference>
<comment type="function">
    <text evidence="7">Regulatory subunit of the dolichol-phosphate mannose (DPM) synthase complex; essential for the ER localization.</text>
</comment>
<evidence type="ECO:0000313" key="9">
    <source>
        <dbReference type="Proteomes" id="UP000613177"/>
    </source>
</evidence>
<dbReference type="GO" id="GO:0030234">
    <property type="term" value="F:enzyme regulator activity"/>
    <property type="evidence" value="ECO:0007669"/>
    <property type="project" value="UniProtKB-UniRule"/>
</dbReference>
<comment type="subunit">
    <text evidence="7">Component of the dolichol-phosphate mannose (DPM) synthase complex.</text>
</comment>
<dbReference type="GO" id="GO:0180047">
    <property type="term" value="P:dolichol phosphate mannose biosynthetic process"/>
    <property type="evidence" value="ECO:0007669"/>
    <property type="project" value="InterPro"/>
</dbReference>
<evidence type="ECO:0000256" key="1">
    <source>
        <dbReference type="ARBA" id="ARBA00004477"/>
    </source>
</evidence>
<reference evidence="8" key="1">
    <citation type="submission" date="2021-01" db="EMBL/GenBank/DDBJ databases">
        <title>Metabolic potential, ecology and presence of endohyphal bacteria is reflected in genomic diversity of Mucoromycotina.</title>
        <authorList>
            <person name="Muszewska A."/>
            <person name="Okrasinska A."/>
            <person name="Steczkiewicz K."/>
            <person name="Drgas O."/>
            <person name="Orlowska M."/>
            <person name="Perlinska-Lenart U."/>
            <person name="Aleksandrzak-Piekarczyk T."/>
            <person name="Szatraj K."/>
            <person name="Zielenkiewicz U."/>
            <person name="Pilsyk S."/>
            <person name="Malc E."/>
            <person name="Mieczkowski P."/>
            <person name="Kruszewska J.S."/>
            <person name="Biernat P."/>
            <person name="Pawlowska J."/>
        </authorList>
    </citation>
    <scope>NUCLEOTIDE SEQUENCE</scope>
    <source>
        <strain evidence="8">WA0000018081</strain>
    </source>
</reference>
<dbReference type="UniPathway" id="UPA00378"/>
<comment type="subcellular location">
    <subcellularLocation>
        <location evidence="1 7">Endoplasmic reticulum membrane</location>
        <topology evidence="1 7">Multi-pass membrane protein</topology>
    </subcellularLocation>
</comment>
<dbReference type="GO" id="GO:0005789">
    <property type="term" value="C:endoplasmic reticulum membrane"/>
    <property type="evidence" value="ECO:0007669"/>
    <property type="project" value="UniProtKB-SubCell"/>
</dbReference>
<evidence type="ECO:0000256" key="3">
    <source>
        <dbReference type="ARBA" id="ARBA00022692"/>
    </source>
</evidence>
<evidence type="ECO:0000256" key="7">
    <source>
        <dbReference type="RuleBase" id="RU365084"/>
    </source>
</evidence>
<dbReference type="GO" id="GO:0006506">
    <property type="term" value="P:GPI anchor biosynthetic process"/>
    <property type="evidence" value="ECO:0007669"/>
    <property type="project" value="TreeGrafter"/>
</dbReference>
<feature type="transmembrane region" description="Helical" evidence="7">
    <location>
        <begin position="59"/>
        <end position="79"/>
    </location>
</feature>
<dbReference type="AlphaFoldDB" id="A0A8H7SWP5"/>
<dbReference type="PANTHER" id="PTHR15039:SF11">
    <property type="entry name" value="DOLICHOL PHOSPHATE-MANNOSE BIOSYNTHESIS REGULATORY PROTEIN"/>
    <property type="match status" value="1"/>
</dbReference>
<keyword evidence="9" id="KW-1185">Reference proteome</keyword>
<dbReference type="Pfam" id="PF07297">
    <property type="entry name" value="DPM2"/>
    <property type="match status" value="1"/>
</dbReference>
<sequence length="92" mass="10333">MYILTFLWQQQGSSDKIFGATCVSAAAVIFTYFSIWTFIVPFLDETSPLQNYFLPYQYAIYLPAAVLVAGLSLVTAFFIKTTSKGKNKQKAK</sequence>
<proteinExistence type="inferred from homology"/>
<evidence type="ECO:0000313" key="8">
    <source>
        <dbReference type="EMBL" id="KAG2235543.1"/>
    </source>
</evidence>
<comment type="pathway">
    <text evidence="7">Protein modification; protein glycosylation.</text>
</comment>
<protein>
    <recommendedName>
        <fullName evidence="7">Dolichol phosphate-mannose biosynthesis regulatory protein</fullName>
    </recommendedName>
</protein>
<dbReference type="InterPro" id="IPR009914">
    <property type="entry name" value="DPM2"/>
</dbReference>
<dbReference type="Proteomes" id="UP000613177">
    <property type="component" value="Unassembled WGS sequence"/>
</dbReference>
<organism evidence="8 9">
    <name type="scientific">Thamnidium elegans</name>
    <dbReference type="NCBI Taxonomy" id="101142"/>
    <lineage>
        <taxon>Eukaryota</taxon>
        <taxon>Fungi</taxon>
        <taxon>Fungi incertae sedis</taxon>
        <taxon>Mucoromycota</taxon>
        <taxon>Mucoromycotina</taxon>
        <taxon>Mucoromycetes</taxon>
        <taxon>Mucorales</taxon>
        <taxon>Mucorineae</taxon>
        <taxon>Mucoraceae</taxon>
        <taxon>Thamnidium</taxon>
    </lineage>
</organism>
<keyword evidence="6 7" id="KW-0472">Membrane</keyword>
<comment type="similarity">
    <text evidence="2 7">Belongs to the DPM2 family.</text>
</comment>
<keyword evidence="3 7" id="KW-0812">Transmembrane</keyword>
<dbReference type="GO" id="GO:0033185">
    <property type="term" value="C:dolichol-phosphate-mannose synthase complex"/>
    <property type="evidence" value="ECO:0007669"/>
    <property type="project" value="TreeGrafter"/>
</dbReference>